<dbReference type="OrthoDB" id="3531267at2759"/>
<dbReference type="PANTHER" id="PTHR33112">
    <property type="entry name" value="DOMAIN PROTEIN, PUTATIVE-RELATED"/>
    <property type="match status" value="1"/>
</dbReference>
<organism evidence="2 3">
    <name type="scientific">Hyaloscypha variabilis (strain UAMH 11265 / GT02V1 / F)</name>
    <name type="common">Meliniomyces variabilis</name>
    <dbReference type="NCBI Taxonomy" id="1149755"/>
    <lineage>
        <taxon>Eukaryota</taxon>
        <taxon>Fungi</taxon>
        <taxon>Dikarya</taxon>
        <taxon>Ascomycota</taxon>
        <taxon>Pezizomycotina</taxon>
        <taxon>Leotiomycetes</taxon>
        <taxon>Helotiales</taxon>
        <taxon>Hyaloscyphaceae</taxon>
        <taxon>Hyaloscypha</taxon>
        <taxon>Hyaloscypha variabilis</taxon>
    </lineage>
</organism>
<feature type="domain" description="Heterokaryon incompatibility" evidence="1">
    <location>
        <begin position="198"/>
        <end position="348"/>
    </location>
</feature>
<evidence type="ECO:0000313" key="3">
    <source>
        <dbReference type="Proteomes" id="UP000235786"/>
    </source>
</evidence>
<evidence type="ECO:0000313" key="2">
    <source>
        <dbReference type="EMBL" id="PMD43096.1"/>
    </source>
</evidence>
<dbReference type="EMBL" id="KZ613942">
    <property type="protein sequence ID" value="PMD43096.1"/>
    <property type="molecule type" value="Genomic_DNA"/>
</dbReference>
<name>A0A2J6RX50_HYAVF</name>
<keyword evidence="3" id="KW-1185">Reference proteome</keyword>
<evidence type="ECO:0000259" key="1">
    <source>
        <dbReference type="Pfam" id="PF06985"/>
    </source>
</evidence>
<accession>A0A2J6RX50</accession>
<protein>
    <submittedName>
        <fullName evidence="2">HET-domain-containing protein</fullName>
    </submittedName>
</protein>
<reference evidence="2 3" key="1">
    <citation type="submission" date="2016-04" db="EMBL/GenBank/DDBJ databases">
        <title>A degradative enzymes factory behind the ericoid mycorrhizal symbiosis.</title>
        <authorList>
            <consortium name="DOE Joint Genome Institute"/>
            <person name="Martino E."/>
            <person name="Morin E."/>
            <person name="Grelet G."/>
            <person name="Kuo A."/>
            <person name="Kohler A."/>
            <person name="Daghino S."/>
            <person name="Barry K."/>
            <person name="Choi C."/>
            <person name="Cichocki N."/>
            <person name="Clum A."/>
            <person name="Copeland A."/>
            <person name="Hainaut M."/>
            <person name="Haridas S."/>
            <person name="Labutti K."/>
            <person name="Lindquist E."/>
            <person name="Lipzen A."/>
            <person name="Khouja H.-R."/>
            <person name="Murat C."/>
            <person name="Ohm R."/>
            <person name="Olson A."/>
            <person name="Spatafora J."/>
            <person name="Veneault-Fourrey C."/>
            <person name="Henrissat B."/>
            <person name="Grigoriev I."/>
            <person name="Martin F."/>
            <person name="Perotto S."/>
        </authorList>
    </citation>
    <scope>NUCLEOTIDE SEQUENCE [LARGE SCALE GENOMIC DNA]</scope>
    <source>
        <strain evidence="2 3">F</strain>
    </source>
</reference>
<dbReference type="AlphaFoldDB" id="A0A2J6RX50"/>
<proteinExistence type="predicted"/>
<feature type="non-terminal residue" evidence="2">
    <location>
        <position position="480"/>
    </location>
</feature>
<gene>
    <name evidence="2" type="ORF">L207DRAFT_484219</name>
</gene>
<dbReference type="Pfam" id="PF06985">
    <property type="entry name" value="HET"/>
    <property type="match status" value="1"/>
</dbReference>
<dbReference type="Proteomes" id="UP000235786">
    <property type="component" value="Unassembled WGS sequence"/>
</dbReference>
<dbReference type="PANTHER" id="PTHR33112:SF16">
    <property type="entry name" value="HETEROKARYON INCOMPATIBILITY DOMAIN-CONTAINING PROTEIN"/>
    <property type="match status" value="1"/>
</dbReference>
<sequence length="480" mass="53706">MPPVPPKEARGGPSECACWKLHNYCDLTTCSEARPSTKAKSIRAGEGYEDLFQCTWAYLMESIHAGCSTCEMMRQIVRRGASAFTFEGDQQRRGQILNGYRSNGSLIIRFDGSIEIKCRQLASSNCRALPTGSFESCATGTSLAFEQCRKWVSDCSQNHAVCCVGNTVLPRRVVDIGHMGEHKFSPRLIESDNHVGEYSALSHCWGSSDLLKTTTGTLADRKLSIPWDSLSKTFRDAIIVTHELGLRYIWIDSLCIIQDKFADWDTESKNMGAIYGNSKVTIAAVKSKDGTGGLFQEDGKVVSFTHKDVNTSMDTSVAIRKCHTHSGYEASIDADSQPLFARGWTLQEELLAPRVLYYGSEEIVFQCRELTDCQCGMIHKEAVTQKRVYERARKETSNSELMYHWAKLVSKYTTRFLTIETDRFPAISGLTSAFENQGLGEYVAGLWTKDLSIWLAWRPKRGKRTDVYVAPSWSWASLAG</sequence>
<dbReference type="InterPro" id="IPR010730">
    <property type="entry name" value="HET"/>
</dbReference>